<comment type="caution">
    <text evidence="1">The sequence shown here is derived from an EMBL/GenBank/DDBJ whole genome shotgun (WGS) entry which is preliminary data.</text>
</comment>
<dbReference type="EMBL" id="SRLO01021464">
    <property type="protein sequence ID" value="TNN22674.1"/>
    <property type="molecule type" value="Genomic_DNA"/>
</dbReference>
<dbReference type="AlphaFoldDB" id="A0A4Z2E1W2"/>
<sequence length="62" mass="7135">MANGAQEDPAHFNDSLRVYYLYNYINEALKGETPDTRHLAVEILYPRINAKTDGDYNDCIQL</sequence>
<dbReference type="Proteomes" id="UP000314294">
    <property type="component" value="Unassembled WGS sequence"/>
</dbReference>
<gene>
    <name evidence="1" type="ORF">EYF80_067211</name>
</gene>
<organism evidence="1 2">
    <name type="scientific">Liparis tanakae</name>
    <name type="common">Tanaka's snailfish</name>
    <dbReference type="NCBI Taxonomy" id="230148"/>
    <lineage>
        <taxon>Eukaryota</taxon>
        <taxon>Metazoa</taxon>
        <taxon>Chordata</taxon>
        <taxon>Craniata</taxon>
        <taxon>Vertebrata</taxon>
        <taxon>Euteleostomi</taxon>
        <taxon>Actinopterygii</taxon>
        <taxon>Neopterygii</taxon>
        <taxon>Teleostei</taxon>
        <taxon>Neoteleostei</taxon>
        <taxon>Acanthomorphata</taxon>
        <taxon>Eupercaria</taxon>
        <taxon>Perciformes</taxon>
        <taxon>Cottioidei</taxon>
        <taxon>Cottales</taxon>
        <taxon>Liparidae</taxon>
        <taxon>Liparis</taxon>
    </lineage>
</organism>
<evidence type="ECO:0000313" key="2">
    <source>
        <dbReference type="Proteomes" id="UP000314294"/>
    </source>
</evidence>
<keyword evidence="2" id="KW-1185">Reference proteome</keyword>
<accession>A0A4Z2E1W2</accession>
<reference evidence="1 2" key="1">
    <citation type="submission" date="2019-03" db="EMBL/GenBank/DDBJ databases">
        <title>First draft genome of Liparis tanakae, snailfish: a comprehensive survey of snailfish specific genes.</title>
        <authorList>
            <person name="Kim W."/>
            <person name="Song I."/>
            <person name="Jeong J.-H."/>
            <person name="Kim D."/>
            <person name="Kim S."/>
            <person name="Ryu S."/>
            <person name="Song J.Y."/>
            <person name="Lee S.K."/>
        </authorList>
    </citation>
    <scope>NUCLEOTIDE SEQUENCE [LARGE SCALE GENOMIC DNA]</scope>
    <source>
        <tissue evidence="1">Muscle</tissue>
    </source>
</reference>
<name>A0A4Z2E1W2_9TELE</name>
<proteinExistence type="predicted"/>
<evidence type="ECO:0000313" key="1">
    <source>
        <dbReference type="EMBL" id="TNN22674.1"/>
    </source>
</evidence>
<protein>
    <submittedName>
        <fullName evidence="1">Uncharacterized protein</fullName>
    </submittedName>
</protein>